<dbReference type="PANTHER" id="PTHR21558">
    <property type="entry name" value="SPEER/SPETEX"/>
    <property type="match status" value="1"/>
</dbReference>
<reference evidence="4" key="2">
    <citation type="submission" date="2025-08" db="UniProtKB">
        <authorList>
            <consortium name="Ensembl"/>
        </authorList>
    </citation>
    <scope>IDENTIFICATION</scope>
    <source>
        <strain evidence="4">Brown Norway</strain>
    </source>
</reference>
<dbReference type="AlphaFoldDB" id="F1LX92"/>
<feature type="region of interest" description="Disordered" evidence="2">
    <location>
        <begin position="234"/>
        <end position="255"/>
    </location>
</feature>
<dbReference type="GeneTree" id="ENSGT00940000153178"/>
<organism evidence="4 5">
    <name type="scientific">Rattus norvegicus</name>
    <name type="common">Rat</name>
    <dbReference type="NCBI Taxonomy" id="10116"/>
    <lineage>
        <taxon>Eukaryota</taxon>
        <taxon>Metazoa</taxon>
        <taxon>Chordata</taxon>
        <taxon>Craniata</taxon>
        <taxon>Vertebrata</taxon>
        <taxon>Euteleostomi</taxon>
        <taxon>Mammalia</taxon>
        <taxon>Eutheria</taxon>
        <taxon>Euarchontoglires</taxon>
        <taxon>Glires</taxon>
        <taxon>Rodentia</taxon>
        <taxon>Myomorpha</taxon>
        <taxon>Muroidea</taxon>
        <taxon>Muridae</taxon>
        <taxon>Murinae</taxon>
        <taxon>Rattus</taxon>
    </lineage>
</organism>
<gene>
    <name evidence="4 6" type="primary">Speer4cl3</name>
    <name evidence="6" type="synonym">LOC102549548</name>
</gene>
<evidence type="ECO:0000313" key="4">
    <source>
        <dbReference type="Ensembl" id="ENSRNOP00000034116.8"/>
    </source>
</evidence>
<dbReference type="RGD" id="7573585">
    <property type="gene designation" value="Speer4cl3"/>
</dbReference>
<dbReference type="HOGENOM" id="CLU_095369_0_0_1"/>
<evidence type="ECO:0000256" key="1">
    <source>
        <dbReference type="SAM" id="Coils"/>
    </source>
</evidence>
<feature type="domain" description="Disks large homolog 5 N-terminal" evidence="3">
    <location>
        <begin position="50"/>
        <end position="133"/>
    </location>
</feature>
<feature type="compositionally biased region" description="Polar residues" evidence="2">
    <location>
        <begin position="245"/>
        <end position="255"/>
    </location>
</feature>
<dbReference type="Proteomes" id="UP000002494">
    <property type="component" value="Chromosome 4"/>
</dbReference>
<dbReference type="Bgee" id="ENSRNOG00000039860">
    <property type="expression patterns" value="Expressed in testis and 9 other cell types or tissues"/>
</dbReference>
<sequence>TGMLARLHGQFQRERVDSGESRVRAEEGGLSTERNGGGRRWSWGMWRGVRQTSTPATVLSQKQYKKEEERIIRELQLATQERNELRDRLIYITEGSMNKRPYFKPNPFYEKLKKKEKEVMSLLHNLRTENPDMTENLQELKKEMNFYRNLHSRIILEKTLMKKKLVKLKQENKGVQLDGAVLQKYLFHLNMNDKDGQEKTSTLQTQQHQFETARELQLDTSQEKSLLKTELLFQETPAKNPPEHPQNSLDEYSSS</sequence>
<dbReference type="VEuPathDB" id="HostDB:ENSRNOG00000039860"/>
<dbReference type="InterPro" id="IPR006907">
    <property type="entry name" value="DLG5_N"/>
</dbReference>
<evidence type="ECO:0000259" key="3">
    <source>
        <dbReference type="Pfam" id="PF04822"/>
    </source>
</evidence>
<feature type="coiled-coil region" evidence="1">
    <location>
        <begin position="61"/>
        <end position="157"/>
    </location>
</feature>
<reference evidence="4" key="3">
    <citation type="submission" date="2025-09" db="UniProtKB">
        <authorList>
            <consortium name="Ensembl"/>
        </authorList>
    </citation>
    <scope>IDENTIFICATION</scope>
    <source>
        <strain evidence="4">Brown Norway</strain>
    </source>
</reference>
<dbReference type="AGR" id="RGD:7573585"/>
<dbReference type="InParanoid" id="F1LX92"/>
<keyword evidence="5" id="KW-1185">Reference proteome</keyword>
<dbReference type="Pfam" id="PF04822">
    <property type="entry name" value="Takusan"/>
    <property type="match status" value="1"/>
</dbReference>
<evidence type="ECO:0000313" key="6">
    <source>
        <dbReference type="RGD" id="7573585"/>
    </source>
</evidence>
<name>F1LX92_RAT</name>
<dbReference type="STRING" id="10116.ENSRNOP00000034116"/>
<protein>
    <submittedName>
        <fullName evidence="4">Spermatogenesis associated glutamate (E)-rich protein 4C like 3</fullName>
    </submittedName>
</protein>
<dbReference type="Ensembl" id="ENSRNOT00000031118.8">
    <property type="protein sequence ID" value="ENSRNOP00000034116.8"/>
    <property type="gene ID" value="ENSRNOG00000039860.7"/>
</dbReference>
<keyword evidence="1" id="KW-0175">Coiled coil</keyword>
<accession>F1LX92</accession>
<proteinExistence type="predicted"/>
<evidence type="ECO:0000256" key="2">
    <source>
        <dbReference type="SAM" id="MobiDB-lite"/>
    </source>
</evidence>
<dbReference type="PANTHER" id="PTHR21558:SF13">
    <property type="entry name" value="MCG129800-RELATED"/>
    <property type="match status" value="1"/>
</dbReference>
<evidence type="ECO:0000313" key="5">
    <source>
        <dbReference type="Proteomes" id="UP000002494"/>
    </source>
</evidence>
<reference evidence="4" key="1">
    <citation type="submission" date="2024-01" db="EMBL/GenBank/DDBJ databases">
        <title>GRCr8: a new rat reference genome assembly contstructed from accurate long reads and long range scaffolding.</title>
        <authorList>
            <person name="Doris P.A."/>
            <person name="Kalbfleisch T."/>
            <person name="Li K."/>
            <person name="Howe K."/>
            <person name="Wood J."/>
        </authorList>
    </citation>
    <scope>NUCLEOTIDE SEQUENCE [LARGE SCALE GENOMIC DNA]</scope>
    <source>
        <strain evidence="4">Brown Norway</strain>
    </source>
</reference>
<feature type="compositionally biased region" description="Basic and acidic residues" evidence="2">
    <location>
        <begin position="11"/>
        <end position="27"/>
    </location>
</feature>
<dbReference type="PaxDb" id="10116-ENSRNOP00000057784"/>
<feature type="region of interest" description="Disordered" evidence="2">
    <location>
        <begin position="1"/>
        <end position="35"/>
    </location>
</feature>